<feature type="domain" description="Amino acid permease/ SLC12A" evidence="9">
    <location>
        <begin position="40"/>
        <end position="507"/>
    </location>
</feature>
<protein>
    <submittedName>
        <fullName evidence="10">Amino acid permease/ SLC12A domain-containing protein</fullName>
    </submittedName>
</protein>
<evidence type="ECO:0000256" key="8">
    <source>
        <dbReference type="SAM" id="Phobius"/>
    </source>
</evidence>
<evidence type="ECO:0000256" key="2">
    <source>
        <dbReference type="ARBA" id="ARBA00022448"/>
    </source>
</evidence>
<evidence type="ECO:0000313" key="10">
    <source>
        <dbReference type="EMBL" id="KAE8153647.1"/>
    </source>
</evidence>
<feature type="transmembrane region" description="Helical" evidence="8">
    <location>
        <begin position="379"/>
        <end position="399"/>
    </location>
</feature>
<dbReference type="FunFam" id="1.20.1740.10:FF:000006">
    <property type="entry name" value="General amino acid permease"/>
    <property type="match status" value="1"/>
</dbReference>
<dbReference type="InterPro" id="IPR004841">
    <property type="entry name" value="AA-permease/SLC12A_dom"/>
</dbReference>
<evidence type="ECO:0000259" key="9">
    <source>
        <dbReference type="Pfam" id="PF00324"/>
    </source>
</evidence>
<keyword evidence="11" id="KW-1185">Reference proteome</keyword>
<feature type="region of interest" description="Disordered" evidence="7">
    <location>
        <begin position="1"/>
        <end position="23"/>
    </location>
</feature>
<accession>A0A5N6U4S7</accession>
<comment type="subcellular location">
    <subcellularLocation>
        <location evidence="1">Membrane</location>
        <topology evidence="1">Multi-pass membrane protein</topology>
    </subcellularLocation>
</comment>
<feature type="transmembrane region" description="Helical" evidence="8">
    <location>
        <begin position="334"/>
        <end position="359"/>
    </location>
</feature>
<organism evidence="10 11">
    <name type="scientific">Aspergillus avenaceus</name>
    <dbReference type="NCBI Taxonomy" id="36643"/>
    <lineage>
        <taxon>Eukaryota</taxon>
        <taxon>Fungi</taxon>
        <taxon>Dikarya</taxon>
        <taxon>Ascomycota</taxon>
        <taxon>Pezizomycotina</taxon>
        <taxon>Eurotiomycetes</taxon>
        <taxon>Eurotiomycetidae</taxon>
        <taxon>Eurotiales</taxon>
        <taxon>Aspergillaceae</taxon>
        <taxon>Aspergillus</taxon>
        <taxon>Aspergillus subgen. Circumdati</taxon>
    </lineage>
</organism>
<sequence length="561" mass="61545">MGLHENKEAKLESSTSPDGGSVHVGESMGGLHRRLNNRQIQLIAAGGSIGTALFISIGGGLAKGGPASLFIAYTLYVGVLALVNNSIAEMSTYMPVSGGFIRLAGYWVDDALGFLAGWNFFFYEAFLIPFEITALSLVMSFWNAEVTNPGPTAGVCAAVIICYAVLNILAVKFYGEAEFWLSGGKLVLIFILFMFTFITMVGGNPQHDAYGFRHWNSPGAFAEFHTKGDLGRFEGFLAALWSASFCVVGPEYISMVSAEAKRPSVYIRAAFKTVYYRFCVFFIIGSLAVGIVVAYNDPALVDIYFGSGGGSGTAAASPYVIAMENLGVSVLPHIVNALIFTSIFSAGNTYTYCATRSLYSLALEGRAPRVLRYCNKNGVPVYCFCIVMLFPLLSFLQVGSGSATAITWFVNLVTGGGLINYLIMSITFVNYYKACEAQGVDRKNRPYYGRFQPYGAYIGIVIHTCVLIFYGYSSFTPWSVANFFSNYTMQLVAPCLFIFWKVLKRTRYIQPHEVDLVWERPAIDAYENSITTPPTGFWTEMVQLIGFRRKKGDQDASSDLE</sequence>
<feature type="transmembrane region" description="Helical" evidence="8">
    <location>
        <begin position="120"/>
        <end position="140"/>
    </location>
</feature>
<keyword evidence="6 8" id="KW-0472">Membrane</keyword>
<evidence type="ECO:0000313" key="11">
    <source>
        <dbReference type="Proteomes" id="UP000325780"/>
    </source>
</evidence>
<dbReference type="AlphaFoldDB" id="A0A5N6U4S7"/>
<feature type="transmembrane region" description="Helical" evidence="8">
    <location>
        <begin position="405"/>
        <end position="432"/>
    </location>
</feature>
<keyword evidence="3 8" id="KW-0812">Transmembrane</keyword>
<reference evidence="10 11" key="1">
    <citation type="submission" date="2019-04" db="EMBL/GenBank/DDBJ databases">
        <title>Friends and foes A comparative genomics study of 23 Aspergillus species from section Flavi.</title>
        <authorList>
            <consortium name="DOE Joint Genome Institute"/>
            <person name="Kjaerbolling I."/>
            <person name="Vesth T."/>
            <person name="Frisvad J.C."/>
            <person name="Nybo J.L."/>
            <person name="Theobald S."/>
            <person name="Kildgaard S."/>
            <person name="Isbrandt T."/>
            <person name="Kuo A."/>
            <person name="Sato A."/>
            <person name="Lyhne E.K."/>
            <person name="Kogle M.E."/>
            <person name="Wiebenga A."/>
            <person name="Kun R.S."/>
            <person name="Lubbers R.J."/>
            <person name="Makela M.R."/>
            <person name="Barry K."/>
            <person name="Chovatia M."/>
            <person name="Clum A."/>
            <person name="Daum C."/>
            <person name="Haridas S."/>
            <person name="He G."/>
            <person name="LaButti K."/>
            <person name="Lipzen A."/>
            <person name="Mondo S."/>
            <person name="Riley R."/>
            <person name="Salamov A."/>
            <person name="Simmons B.A."/>
            <person name="Magnuson J.K."/>
            <person name="Henrissat B."/>
            <person name="Mortensen U.H."/>
            <person name="Larsen T.O."/>
            <person name="Devries R.P."/>
            <person name="Grigoriev I.V."/>
            <person name="Machida M."/>
            <person name="Baker S.E."/>
            <person name="Andersen M.R."/>
        </authorList>
    </citation>
    <scope>NUCLEOTIDE SEQUENCE [LARGE SCALE GENOMIC DNA]</scope>
    <source>
        <strain evidence="10 11">IBT 18842</strain>
    </source>
</reference>
<keyword evidence="2" id="KW-0813">Transport</keyword>
<keyword evidence="5 8" id="KW-1133">Transmembrane helix</keyword>
<feature type="transmembrane region" description="Helical" evidence="8">
    <location>
        <begin position="186"/>
        <end position="203"/>
    </location>
</feature>
<dbReference type="Pfam" id="PF00324">
    <property type="entry name" value="AA_permease"/>
    <property type="match status" value="1"/>
</dbReference>
<feature type="transmembrane region" description="Helical" evidence="8">
    <location>
        <begin position="235"/>
        <end position="253"/>
    </location>
</feature>
<feature type="compositionally biased region" description="Basic and acidic residues" evidence="7">
    <location>
        <begin position="1"/>
        <end position="11"/>
    </location>
</feature>
<dbReference type="PANTHER" id="PTHR43341">
    <property type="entry name" value="AMINO ACID PERMEASE"/>
    <property type="match status" value="1"/>
</dbReference>
<dbReference type="GO" id="GO:0015171">
    <property type="term" value="F:amino acid transmembrane transporter activity"/>
    <property type="evidence" value="ECO:0007669"/>
    <property type="project" value="TreeGrafter"/>
</dbReference>
<keyword evidence="4" id="KW-0029">Amino-acid transport</keyword>
<evidence type="ECO:0000256" key="3">
    <source>
        <dbReference type="ARBA" id="ARBA00022692"/>
    </source>
</evidence>
<dbReference type="PANTHER" id="PTHR43341:SF6">
    <property type="entry name" value="AMINO ACID TRANSPORTER (EUROFUNG)"/>
    <property type="match status" value="1"/>
</dbReference>
<dbReference type="PIRSF" id="PIRSF006060">
    <property type="entry name" value="AA_transporter"/>
    <property type="match status" value="1"/>
</dbReference>
<evidence type="ECO:0000256" key="7">
    <source>
        <dbReference type="SAM" id="MobiDB-lite"/>
    </source>
</evidence>
<feature type="transmembrane region" description="Helical" evidence="8">
    <location>
        <begin position="274"/>
        <end position="295"/>
    </location>
</feature>
<dbReference type="OrthoDB" id="10062876at2759"/>
<evidence type="ECO:0000256" key="6">
    <source>
        <dbReference type="ARBA" id="ARBA00023136"/>
    </source>
</evidence>
<dbReference type="GO" id="GO:0016020">
    <property type="term" value="C:membrane"/>
    <property type="evidence" value="ECO:0007669"/>
    <property type="project" value="UniProtKB-SubCell"/>
</dbReference>
<feature type="transmembrane region" description="Helical" evidence="8">
    <location>
        <begin position="453"/>
        <end position="472"/>
    </location>
</feature>
<dbReference type="EMBL" id="ML742037">
    <property type="protein sequence ID" value="KAE8153647.1"/>
    <property type="molecule type" value="Genomic_DNA"/>
</dbReference>
<feature type="transmembrane region" description="Helical" evidence="8">
    <location>
        <begin position="42"/>
        <end position="61"/>
    </location>
</feature>
<dbReference type="InterPro" id="IPR050524">
    <property type="entry name" value="APC_YAT"/>
</dbReference>
<feature type="transmembrane region" description="Helical" evidence="8">
    <location>
        <begin position="152"/>
        <end position="174"/>
    </location>
</feature>
<dbReference type="Gene3D" id="1.20.1740.10">
    <property type="entry name" value="Amino acid/polyamine transporter I"/>
    <property type="match status" value="1"/>
</dbReference>
<dbReference type="Proteomes" id="UP000325780">
    <property type="component" value="Unassembled WGS sequence"/>
</dbReference>
<feature type="transmembrane region" description="Helical" evidence="8">
    <location>
        <begin position="67"/>
        <end position="87"/>
    </location>
</feature>
<evidence type="ECO:0000256" key="4">
    <source>
        <dbReference type="ARBA" id="ARBA00022970"/>
    </source>
</evidence>
<gene>
    <name evidence="10" type="ORF">BDV25DRAFT_22112</name>
</gene>
<proteinExistence type="predicted"/>
<feature type="transmembrane region" description="Helical" evidence="8">
    <location>
        <begin position="484"/>
        <end position="503"/>
    </location>
</feature>
<evidence type="ECO:0000256" key="5">
    <source>
        <dbReference type="ARBA" id="ARBA00022989"/>
    </source>
</evidence>
<evidence type="ECO:0000256" key="1">
    <source>
        <dbReference type="ARBA" id="ARBA00004141"/>
    </source>
</evidence>
<name>A0A5N6U4S7_ASPAV</name>